<evidence type="ECO:0000256" key="5">
    <source>
        <dbReference type="SAM" id="Phobius"/>
    </source>
</evidence>
<feature type="transmembrane region" description="Helical" evidence="5">
    <location>
        <begin position="18"/>
        <end position="36"/>
    </location>
</feature>
<protein>
    <recommendedName>
        <fullName evidence="6">O-antigen ligase-related domain-containing protein</fullName>
    </recommendedName>
</protein>
<name>A0A2N2E2N4_9BACT</name>
<proteinExistence type="predicted"/>
<evidence type="ECO:0000256" key="2">
    <source>
        <dbReference type="ARBA" id="ARBA00022692"/>
    </source>
</evidence>
<dbReference type="InterPro" id="IPR051533">
    <property type="entry name" value="WaaL-like"/>
</dbReference>
<dbReference type="AlphaFoldDB" id="A0A2N2E2N4"/>
<evidence type="ECO:0000313" key="7">
    <source>
        <dbReference type="EMBL" id="PKM88970.1"/>
    </source>
</evidence>
<feature type="transmembrane region" description="Helical" evidence="5">
    <location>
        <begin position="88"/>
        <end position="109"/>
    </location>
</feature>
<feature type="domain" description="O-antigen ligase-related" evidence="6">
    <location>
        <begin position="250"/>
        <end position="380"/>
    </location>
</feature>
<feature type="transmembrane region" description="Helical" evidence="5">
    <location>
        <begin position="404"/>
        <end position="423"/>
    </location>
</feature>
<keyword evidence="2 5" id="KW-0812">Transmembrane</keyword>
<feature type="transmembrane region" description="Helical" evidence="5">
    <location>
        <begin position="265"/>
        <end position="281"/>
    </location>
</feature>
<comment type="caution">
    <text evidence="7">The sequence shown here is derived from an EMBL/GenBank/DDBJ whole genome shotgun (WGS) entry which is preliminary data.</text>
</comment>
<evidence type="ECO:0000313" key="8">
    <source>
        <dbReference type="Proteomes" id="UP000233325"/>
    </source>
</evidence>
<evidence type="ECO:0000256" key="3">
    <source>
        <dbReference type="ARBA" id="ARBA00022989"/>
    </source>
</evidence>
<feature type="transmembrane region" description="Helical" evidence="5">
    <location>
        <begin position="286"/>
        <end position="304"/>
    </location>
</feature>
<dbReference type="EMBL" id="PHAH01000007">
    <property type="protein sequence ID" value="PKM88970.1"/>
    <property type="molecule type" value="Genomic_DNA"/>
</dbReference>
<organism evidence="7 8">
    <name type="scientific">Candidatus Falkowbacteria bacterium HGW-Falkowbacteria-2</name>
    <dbReference type="NCBI Taxonomy" id="2013769"/>
    <lineage>
        <taxon>Bacteria</taxon>
        <taxon>Candidatus Falkowiibacteriota</taxon>
    </lineage>
</organism>
<feature type="transmembrane region" description="Helical" evidence="5">
    <location>
        <begin position="149"/>
        <end position="166"/>
    </location>
</feature>
<sequence>MSRFQFAAAHRLDKQLELLLLAPLIAVGFLVFFLPLPDGDKLLMILILGILGLAIFNLKAAFLSILFLRPVLDLTVDHLLLSIGGLNINVLGVLGIAMILLALVLPFHADINFKYLKKEKIFYAWLLFLFIGVISLFSSFYPTESFKELLRFLSIFSSFLCGILLFGTPKSLETLIKVLIWSALPPALLALNQAINSTGLPEGTIYRVFGSMTHPNMLAFYLLLATSLCVFLLLSLKHTRLEVYLYSLLGVFYATMLFFTYTRGAYLALLIIFGIVGAVKFKKFLVASVLGLLLVYVMVPPLQARFNSIFQADPYGSLSWRVSLWRDGLDYFNERPWQGYGLGTAEQVIAANRDFRLGSPDPHNDYLRVALDGGLPLLFAHTLLGVFLIWFMAESFLREHRPKLKNFLLFFAAFSLAVYLAAAGDNIINDTALQWQWWALAGAAIACVKRRADFA</sequence>
<reference evidence="7 8" key="1">
    <citation type="journal article" date="2017" name="ISME J.">
        <title>Potential for microbial H2 and metal transformations associated with novel bacteria and archaea in deep terrestrial subsurface sediments.</title>
        <authorList>
            <person name="Hernsdorf A.W."/>
            <person name="Amano Y."/>
            <person name="Miyakawa K."/>
            <person name="Ise K."/>
            <person name="Suzuki Y."/>
            <person name="Anantharaman K."/>
            <person name="Probst A."/>
            <person name="Burstein D."/>
            <person name="Thomas B.C."/>
            <person name="Banfield J.F."/>
        </authorList>
    </citation>
    <scope>NUCLEOTIDE SEQUENCE [LARGE SCALE GENOMIC DNA]</scope>
    <source>
        <strain evidence="7">HGW-Falkowbacteria-2</strain>
    </source>
</reference>
<dbReference type="InterPro" id="IPR007016">
    <property type="entry name" value="O-antigen_ligase-rel_domated"/>
</dbReference>
<accession>A0A2N2E2N4</accession>
<keyword evidence="4 5" id="KW-0472">Membrane</keyword>
<evidence type="ECO:0000259" key="6">
    <source>
        <dbReference type="Pfam" id="PF04932"/>
    </source>
</evidence>
<gene>
    <name evidence="7" type="ORF">CVU83_00820</name>
</gene>
<dbReference type="Proteomes" id="UP000233325">
    <property type="component" value="Unassembled WGS sequence"/>
</dbReference>
<dbReference type="PANTHER" id="PTHR37422:SF13">
    <property type="entry name" value="LIPOPOLYSACCHARIDE BIOSYNTHESIS PROTEIN PA4999-RELATED"/>
    <property type="match status" value="1"/>
</dbReference>
<feature type="transmembrane region" description="Helical" evidence="5">
    <location>
        <begin position="43"/>
        <end position="68"/>
    </location>
</feature>
<evidence type="ECO:0000256" key="1">
    <source>
        <dbReference type="ARBA" id="ARBA00004141"/>
    </source>
</evidence>
<evidence type="ECO:0000256" key="4">
    <source>
        <dbReference type="ARBA" id="ARBA00023136"/>
    </source>
</evidence>
<comment type="subcellular location">
    <subcellularLocation>
        <location evidence="1">Membrane</location>
        <topology evidence="1">Multi-pass membrane protein</topology>
    </subcellularLocation>
</comment>
<dbReference type="Pfam" id="PF04932">
    <property type="entry name" value="Wzy_C"/>
    <property type="match status" value="1"/>
</dbReference>
<feature type="transmembrane region" description="Helical" evidence="5">
    <location>
        <begin position="243"/>
        <end position="259"/>
    </location>
</feature>
<keyword evidence="3 5" id="KW-1133">Transmembrane helix</keyword>
<dbReference type="PANTHER" id="PTHR37422">
    <property type="entry name" value="TEICHURONIC ACID BIOSYNTHESIS PROTEIN TUAE"/>
    <property type="match status" value="1"/>
</dbReference>
<feature type="transmembrane region" description="Helical" evidence="5">
    <location>
        <begin position="215"/>
        <end position="236"/>
    </location>
</feature>
<feature type="transmembrane region" description="Helical" evidence="5">
    <location>
        <begin position="121"/>
        <end position="143"/>
    </location>
</feature>
<feature type="transmembrane region" description="Helical" evidence="5">
    <location>
        <begin position="373"/>
        <end position="392"/>
    </location>
</feature>
<dbReference type="GO" id="GO:0016020">
    <property type="term" value="C:membrane"/>
    <property type="evidence" value="ECO:0007669"/>
    <property type="project" value="UniProtKB-SubCell"/>
</dbReference>